<dbReference type="Proteomes" id="UP001596087">
    <property type="component" value="Unassembled WGS sequence"/>
</dbReference>
<reference evidence="4" key="1">
    <citation type="journal article" date="2019" name="Int. J. Syst. Evol. Microbiol.">
        <title>The Global Catalogue of Microorganisms (GCM) 10K type strain sequencing project: providing services to taxonomists for standard genome sequencing and annotation.</title>
        <authorList>
            <consortium name="The Broad Institute Genomics Platform"/>
            <consortium name="The Broad Institute Genome Sequencing Center for Infectious Disease"/>
            <person name="Wu L."/>
            <person name="Ma J."/>
        </authorList>
    </citation>
    <scope>NUCLEOTIDE SEQUENCE [LARGE SCALE GENOMIC DNA]</scope>
    <source>
        <strain evidence="4">DFY41</strain>
    </source>
</reference>
<dbReference type="RefSeq" id="WP_378593869.1">
    <property type="nucleotide sequence ID" value="NZ_JBHSKD010000029.1"/>
</dbReference>
<evidence type="ECO:0000256" key="1">
    <source>
        <dbReference type="SAM" id="MobiDB-lite"/>
    </source>
</evidence>
<evidence type="ECO:0000313" key="3">
    <source>
        <dbReference type="EMBL" id="MFC5179579.1"/>
    </source>
</evidence>
<evidence type="ECO:0000256" key="2">
    <source>
        <dbReference type="SAM" id="SignalP"/>
    </source>
</evidence>
<feature type="chain" id="PRO_5045967297" evidence="2">
    <location>
        <begin position="27"/>
        <end position="73"/>
    </location>
</feature>
<comment type="caution">
    <text evidence="3">The sequence shown here is derived from an EMBL/GenBank/DDBJ whole genome shotgun (WGS) entry which is preliminary data.</text>
</comment>
<name>A0ABW0BQ89_9ACTN</name>
<accession>A0ABW0BQ89</accession>
<feature type="region of interest" description="Disordered" evidence="1">
    <location>
        <begin position="30"/>
        <end position="73"/>
    </location>
</feature>
<protein>
    <submittedName>
        <fullName evidence="3">Uncharacterized protein</fullName>
    </submittedName>
</protein>
<organism evidence="3 4">
    <name type="scientific">Nocardioides taihuensis</name>
    <dbReference type="NCBI Taxonomy" id="1835606"/>
    <lineage>
        <taxon>Bacteria</taxon>
        <taxon>Bacillati</taxon>
        <taxon>Actinomycetota</taxon>
        <taxon>Actinomycetes</taxon>
        <taxon>Propionibacteriales</taxon>
        <taxon>Nocardioidaceae</taxon>
        <taxon>Nocardioides</taxon>
    </lineage>
</organism>
<sequence length="73" mass="7334">MNHRTTTRGLAGAALLGLLVATSACGTETGVATTPAQVPGMQHGRHDLGQLSGPEQAQPSPAPAGKRVPDLLP</sequence>
<keyword evidence="4" id="KW-1185">Reference proteome</keyword>
<evidence type="ECO:0000313" key="4">
    <source>
        <dbReference type="Proteomes" id="UP001596087"/>
    </source>
</evidence>
<dbReference type="PROSITE" id="PS51257">
    <property type="entry name" value="PROKAR_LIPOPROTEIN"/>
    <property type="match status" value="1"/>
</dbReference>
<feature type="signal peptide" evidence="2">
    <location>
        <begin position="1"/>
        <end position="26"/>
    </location>
</feature>
<keyword evidence="2" id="KW-0732">Signal</keyword>
<gene>
    <name evidence="3" type="ORF">ACFPGP_23100</name>
</gene>
<dbReference type="EMBL" id="JBHSKD010000029">
    <property type="protein sequence ID" value="MFC5179579.1"/>
    <property type="molecule type" value="Genomic_DNA"/>
</dbReference>
<proteinExistence type="predicted"/>